<reference evidence="3" key="1">
    <citation type="journal article" date="2017" name="Cell">
        <title>Insights into land plant evolution garnered from the Marchantia polymorpha genome.</title>
        <authorList>
            <person name="Bowman J.L."/>
            <person name="Kohchi T."/>
            <person name="Yamato K.T."/>
            <person name="Jenkins J."/>
            <person name="Shu S."/>
            <person name="Ishizaki K."/>
            <person name="Yamaoka S."/>
            <person name="Nishihama R."/>
            <person name="Nakamura Y."/>
            <person name="Berger F."/>
            <person name="Adam C."/>
            <person name="Aki S.S."/>
            <person name="Althoff F."/>
            <person name="Araki T."/>
            <person name="Arteaga-Vazquez M.A."/>
            <person name="Balasubrmanian S."/>
            <person name="Barry K."/>
            <person name="Bauer D."/>
            <person name="Boehm C.R."/>
            <person name="Briginshaw L."/>
            <person name="Caballero-Perez J."/>
            <person name="Catarino B."/>
            <person name="Chen F."/>
            <person name="Chiyoda S."/>
            <person name="Chovatia M."/>
            <person name="Davies K.M."/>
            <person name="Delmans M."/>
            <person name="Demura T."/>
            <person name="Dierschke T."/>
            <person name="Dolan L."/>
            <person name="Dorantes-Acosta A.E."/>
            <person name="Eklund D.M."/>
            <person name="Florent S.N."/>
            <person name="Flores-Sandoval E."/>
            <person name="Fujiyama A."/>
            <person name="Fukuzawa H."/>
            <person name="Galik B."/>
            <person name="Grimanelli D."/>
            <person name="Grimwood J."/>
            <person name="Grossniklaus U."/>
            <person name="Hamada T."/>
            <person name="Haseloff J."/>
            <person name="Hetherington A.J."/>
            <person name="Higo A."/>
            <person name="Hirakawa Y."/>
            <person name="Hundley H.N."/>
            <person name="Ikeda Y."/>
            <person name="Inoue K."/>
            <person name="Inoue S.I."/>
            <person name="Ishida S."/>
            <person name="Jia Q."/>
            <person name="Kakita M."/>
            <person name="Kanazawa T."/>
            <person name="Kawai Y."/>
            <person name="Kawashima T."/>
            <person name="Kennedy M."/>
            <person name="Kinose K."/>
            <person name="Kinoshita T."/>
            <person name="Kohara Y."/>
            <person name="Koide E."/>
            <person name="Komatsu K."/>
            <person name="Kopischke S."/>
            <person name="Kubo M."/>
            <person name="Kyozuka J."/>
            <person name="Lagercrantz U."/>
            <person name="Lin S.S."/>
            <person name="Lindquist E."/>
            <person name="Lipzen A.M."/>
            <person name="Lu C.W."/>
            <person name="De Luna E."/>
            <person name="Martienssen R.A."/>
            <person name="Minamino N."/>
            <person name="Mizutani M."/>
            <person name="Mizutani M."/>
            <person name="Mochizuki N."/>
            <person name="Monte I."/>
            <person name="Mosher R."/>
            <person name="Nagasaki H."/>
            <person name="Nakagami H."/>
            <person name="Naramoto S."/>
            <person name="Nishitani K."/>
            <person name="Ohtani M."/>
            <person name="Okamoto T."/>
            <person name="Okumura M."/>
            <person name="Phillips J."/>
            <person name="Pollak B."/>
            <person name="Reinders A."/>
            <person name="Rovekamp M."/>
            <person name="Sano R."/>
            <person name="Sawa S."/>
            <person name="Schmid M.W."/>
            <person name="Shirakawa M."/>
            <person name="Solano R."/>
            <person name="Spunde A."/>
            <person name="Suetsugu N."/>
            <person name="Sugano S."/>
            <person name="Sugiyama A."/>
            <person name="Sun R."/>
            <person name="Suzuki Y."/>
            <person name="Takenaka M."/>
            <person name="Takezawa D."/>
            <person name="Tomogane H."/>
            <person name="Tsuzuki M."/>
            <person name="Ueda T."/>
            <person name="Umeda M."/>
            <person name="Ward J.M."/>
            <person name="Watanabe Y."/>
            <person name="Yazaki K."/>
            <person name="Yokoyama R."/>
            <person name="Yoshitake Y."/>
            <person name="Yotsui I."/>
            <person name="Zachgo S."/>
            <person name="Schmutz J."/>
        </authorList>
    </citation>
    <scope>NUCLEOTIDE SEQUENCE [LARGE SCALE GENOMIC DNA]</scope>
    <source>
        <strain evidence="3">Tak-1</strain>
    </source>
</reference>
<dbReference type="Proteomes" id="UP000244005">
    <property type="component" value="Unassembled WGS sequence"/>
</dbReference>
<evidence type="ECO:0000256" key="1">
    <source>
        <dbReference type="SAM" id="MobiDB-lite"/>
    </source>
</evidence>
<accession>A0A2R6XF88</accession>
<gene>
    <name evidence="2" type="ORF">MARPO_0019s0175</name>
</gene>
<protein>
    <submittedName>
        <fullName evidence="2">Uncharacterized protein</fullName>
    </submittedName>
</protein>
<organism evidence="2 3">
    <name type="scientific">Marchantia polymorpha</name>
    <name type="common">Common liverwort</name>
    <name type="synonym">Marchantia aquatica</name>
    <dbReference type="NCBI Taxonomy" id="3197"/>
    <lineage>
        <taxon>Eukaryota</taxon>
        <taxon>Viridiplantae</taxon>
        <taxon>Streptophyta</taxon>
        <taxon>Embryophyta</taxon>
        <taxon>Marchantiophyta</taxon>
        <taxon>Marchantiopsida</taxon>
        <taxon>Marchantiidae</taxon>
        <taxon>Marchantiales</taxon>
        <taxon>Marchantiaceae</taxon>
        <taxon>Marchantia</taxon>
    </lineage>
</organism>
<evidence type="ECO:0000313" key="3">
    <source>
        <dbReference type="Proteomes" id="UP000244005"/>
    </source>
</evidence>
<sequence>MSYHSMSPDIALFAAICFGKEYVEIDPNPRGSLVWKSQRRRPRDGCHGERHIATRSYLARNPIDGPGVTGRRERKGVAGLPGNSLDLLNSNQRTAVIRPGRRLQARGRGPGQRGEDIFKRRTGSWAFWPGVVGLFLENINLGSGGRVFYSGTVGISTSEAHLESLPSACPTSEGRAEAKEGAR</sequence>
<feature type="region of interest" description="Disordered" evidence="1">
    <location>
        <begin position="164"/>
        <end position="183"/>
    </location>
</feature>
<name>A0A2R6XF88_MARPO</name>
<dbReference type="EMBL" id="KZ772691">
    <property type="protein sequence ID" value="PTQ44772.1"/>
    <property type="molecule type" value="Genomic_DNA"/>
</dbReference>
<feature type="compositionally biased region" description="Basic and acidic residues" evidence="1">
    <location>
        <begin position="174"/>
        <end position="183"/>
    </location>
</feature>
<proteinExistence type="predicted"/>
<dbReference type="AlphaFoldDB" id="A0A2R6XF88"/>
<evidence type="ECO:0000313" key="2">
    <source>
        <dbReference type="EMBL" id="PTQ44772.1"/>
    </source>
</evidence>
<keyword evidence="3" id="KW-1185">Reference proteome</keyword>